<dbReference type="InterPro" id="IPR050194">
    <property type="entry name" value="Glycosyltransferase_grp1"/>
</dbReference>
<dbReference type="CDD" id="cd03801">
    <property type="entry name" value="GT4_PimA-like"/>
    <property type="match status" value="1"/>
</dbReference>
<proteinExistence type="predicted"/>
<dbReference type="PANTHER" id="PTHR45947">
    <property type="entry name" value="SULFOQUINOVOSYL TRANSFERASE SQD2"/>
    <property type="match status" value="1"/>
</dbReference>
<dbReference type="Proteomes" id="UP000433104">
    <property type="component" value="Unassembled WGS sequence"/>
</dbReference>
<protein>
    <submittedName>
        <fullName evidence="2">Glycosyltransferase</fullName>
    </submittedName>
</protein>
<dbReference type="OrthoDB" id="9790710at2"/>
<dbReference type="InterPro" id="IPR001296">
    <property type="entry name" value="Glyco_trans_1"/>
</dbReference>
<evidence type="ECO:0000259" key="1">
    <source>
        <dbReference type="Pfam" id="PF00534"/>
    </source>
</evidence>
<evidence type="ECO:0000313" key="3">
    <source>
        <dbReference type="Proteomes" id="UP000433104"/>
    </source>
</evidence>
<keyword evidence="2" id="KW-0808">Transferase</keyword>
<accession>A0A844ZDQ1</accession>
<dbReference type="GO" id="GO:0016757">
    <property type="term" value="F:glycosyltransferase activity"/>
    <property type="evidence" value="ECO:0007669"/>
    <property type="project" value="InterPro"/>
</dbReference>
<dbReference type="SUPFAM" id="SSF53756">
    <property type="entry name" value="UDP-Glycosyltransferase/glycogen phosphorylase"/>
    <property type="match status" value="1"/>
</dbReference>
<organism evidence="2 3">
    <name type="scientific">Parapontixanthobacter aurantiacus</name>
    <dbReference type="NCBI Taxonomy" id="1463599"/>
    <lineage>
        <taxon>Bacteria</taxon>
        <taxon>Pseudomonadati</taxon>
        <taxon>Pseudomonadota</taxon>
        <taxon>Alphaproteobacteria</taxon>
        <taxon>Sphingomonadales</taxon>
        <taxon>Erythrobacteraceae</taxon>
        <taxon>Parapontixanthobacter</taxon>
    </lineage>
</organism>
<reference evidence="2 3" key="1">
    <citation type="submission" date="2019-12" db="EMBL/GenBank/DDBJ databases">
        <title>Genomic-based taxomic classification of the family Erythrobacteraceae.</title>
        <authorList>
            <person name="Xu L."/>
        </authorList>
    </citation>
    <scope>NUCLEOTIDE SEQUENCE [LARGE SCALE GENOMIC DNA]</scope>
    <source>
        <strain evidence="2 3">MCCC 1A09962</strain>
    </source>
</reference>
<dbReference type="Pfam" id="PF00534">
    <property type="entry name" value="Glycos_transf_1"/>
    <property type="match status" value="1"/>
</dbReference>
<comment type="caution">
    <text evidence="2">The sequence shown here is derived from an EMBL/GenBank/DDBJ whole genome shotgun (WGS) entry which is preliminary data.</text>
</comment>
<feature type="domain" description="Glycosyl transferase family 1" evidence="1">
    <location>
        <begin position="208"/>
        <end position="350"/>
    </location>
</feature>
<gene>
    <name evidence="2" type="ORF">GRI38_11560</name>
</gene>
<name>A0A844ZDQ1_9SPHN</name>
<dbReference type="PANTHER" id="PTHR45947:SF3">
    <property type="entry name" value="SULFOQUINOVOSYL TRANSFERASE SQD2"/>
    <property type="match status" value="1"/>
</dbReference>
<dbReference type="Gene3D" id="3.40.50.2000">
    <property type="entry name" value="Glycogen Phosphorylase B"/>
    <property type="match status" value="2"/>
</dbReference>
<evidence type="ECO:0000313" key="2">
    <source>
        <dbReference type="EMBL" id="MXO86661.1"/>
    </source>
</evidence>
<dbReference type="AlphaFoldDB" id="A0A844ZDQ1"/>
<dbReference type="EMBL" id="WTYW01000003">
    <property type="protein sequence ID" value="MXO86661.1"/>
    <property type="molecule type" value="Genomic_DNA"/>
</dbReference>
<keyword evidence="3" id="KW-1185">Reference proteome</keyword>
<sequence length="374" mass="40659">MLERMIRLAPPGLGSRLEAELARLQHPELDDTLVRTAGWHEWAERAARRAGLGELAHRIDRRGNQRFAESVIEWLSREPIDAVWGFDGCSAEVFASPAARSTYRILDRTIADWREWNALLAQIAERHGDWLAATDRPVSPETIARNDAEYDAADAILCGSPHVAASLARHSPVPGIAPKTSLLPYCYDGNLFAPAPAIAAPATDAPMRLLFVGQIGVRKGAHLLLEALADIPASEASLTMVGAMQLPPRMVARHADRFTHIPSLPRTQIPGIMQRHDVLVLPSYFEGSAIVLLEALASGLAVIQTRAAGLGATERSGIVLDKPDTDALREAILSLVHDRARLQSLRKAAPDDARRYSFDNYCAGIAALLAETLA</sequence>